<feature type="compositionally biased region" description="Polar residues" evidence="4">
    <location>
        <begin position="371"/>
        <end position="380"/>
    </location>
</feature>
<organism evidence="5 6">
    <name type="scientific">Phaeoacremonium minimum (strain UCR-PA7)</name>
    <name type="common">Esca disease fungus</name>
    <name type="synonym">Togninia minima</name>
    <dbReference type="NCBI Taxonomy" id="1286976"/>
    <lineage>
        <taxon>Eukaryota</taxon>
        <taxon>Fungi</taxon>
        <taxon>Dikarya</taxon>
        <taxon>Ascomycota</taxon>
        <taxon>Pezizomycotina</taxon>
        <taxon>Sordariomycetes</taxon>
        <taxon>Sordariomycetidae</taxon>
        <taxon>Togniniales</taxon>
        <taxon>Togniniaceae</taxon>
        <taxon>Phaeoacremonium</taxon>
    </lineage>
</organism>
<dbReference type="SMART" id="SM00368">
    <property type="entry name" value="LRR_RI"/>
    <property type="match status" value="4"/>
</dbReference>
<dbReference type="AlphaFoldDB" id="R8BJ92"/>
<evidence type="ECO:0000256" key="4">
    <source>
        <dbReference type="SAM" id="MobiDB-lite"/>
    </source>
</evidence>
<keyword evidence="3" id="KW-0206">Cytoskeleton</keyword>
<feature type="region of interest" description="Disordered" evidence="4">
    <location>
        <begin position="1004"/>
        <end position="1025"/>
    </location>
</feature>
<keyword evidence="2" id="KW-0963">Cytoplasm</keyword>
<dbReference type="InterPro" id="IPR032675">
    <property type="entry name" value="LRR_dom_sf"/>
</dbReference>
<dbReference type="PANTHER" id="PTHR24107:SF2">
    <property type="entry name" value="NLR FAMILY CARD DOMAIN CONTAINING 3"/>
    <property type="match status" value="1"/>
</dbReference>
<sequence>MEQIHGIDVSWMTHGAPKDKSRVAGQRRSTFSSQPSPRESPVTSPVSSSPPPPSTLNGHADLSSKPTATPPKQIPLRPGFTRRDSNEKKAEPNGTGTSPQRRGSWFSNISHKFSTSGAQSPPQANNAPAQQAEISVPKVVPAKNAVLQHAAKYQGEGPYTPAPPKSGQTGLLQVFRRLSASNGQLSPGIKSLHHGLVERRVLNVDRRRERCALAELNQAKLRRVAFCVDVEIAPMPKYADGDSKKICVPTCDKTVKRKISEKGEGEALKNPKALEDQKELNGVVKATGERLPKEPPREGIEQPAPASDIKDSGDATSEKLGDTKKKEKKKKSEEERKARKEKKRKLAEANGQIPMELHLDSDSSSPSTPTNGVTTPRTQALPTTNPVRIYRRCCQLRETPILKKITEQLTNSSNASPGGVVEKLDLTGYWMQLADLVTLGDYLAVVPIKEVVLENCGLTDEGLRVILAGLLAARRPEGKKRRSITEPDGFVHQGGVVERLVLKNNKIGPEGWKHLCLFLYMCRSLKALDVSNIAFPKPAATSHAQSGHGHQPNGTQTGLDLCKLLSKSIGDRLAGSCLELINLGETGLSTEQLGEIIDGIIRSGIRRLGLAHNNIDNKGLEHIQKYLRSGKCEGLDLGGNDLRDRLEVVANALDDENPLFALSLAECNLKPGSLCKLLPKLIRLQNFRFIDLSHNHDLFKSEPSAVGVLRRYLPKLAHLKRIHLTDVGLNSDQAIALAEILPEMPSLAHISLLENPELTRLADAKTEETQEEASALYASFLAATRVSESLVAVDIDVPTEAAGEIVRALAKQVVAYCLRNMERLPLGNAVAALSEASATTTGTEPVVPDVLQHLVGKDALLPDTPEEEEDVAPDDDYVIGGTGVAKALACCLNNRGDESRRQSGEFIREVETGIPVERPHLPSGKAKDVSKHLLVSARKIRHRLQPALVKAKTSSADTNTYYRLLFLQNTLDGIIKRFEDEYPETRESFDSAISVSLPDGHKLGTSLSSAEGEPDAPAAISDAEDEVEISREPLKRSNSTISLTSKALVNEEARVLRAGHKFRASWLKPQHYDVLFSGVEEIGADPNHVRVLHEMIDDLGDEDLLKKVEEKGAIRVYMEDKEQVLRALKEADPEHWDRFIESQRKARANVQPGQPKPPAENGQAAATTVEDIAVTD</sequence>
<reference evidence="6" key="1">
    <citation type="journal article" date="2013" name="Genome Announc.">
        <title>Draft genome sequence of the ascomycete Phaeoacremonium aleophilum strain UCR-PA7, a causal agent of the esca disease complex in grapevines.</title>
        <authorList>
            <person name="Blanco-Ulate B."/>
            <person name="Rolshausen P."/>
            <person name="Cantu D."/>
        </authorList>
    </citation>
    <scope>NUCLEOTIDE SEQUENCE [LARGE SCALE GENOMIC DNA]</scope>
    <source>
        <strain evidence="6">UCR-PA7</strain>
    </source>
</reference>
<evidence type="ECO:0000313" key="6">
    <source>
        <dbReference type="Proteomes" id="UP000014074"/>
    </source>
</evidence>
<dbReference type="RefSeq" id="XP_007915921.1">
    <property type="nucleotide sequence ID" value="XM_007917730.1"/>
</dbReference>
<dbReference type="Proteomes" id="UP000014074">
    <property type="component" value="Unassembled WGS sequence"/>
</dbReference>
<accession>R8BJ92</accession>
<dbReference type="eggNOG" id="ENOG502QYHN">
    <property type="taxonomic scope" value="Eukaryota"/>
</dbReference>
<gene>
    <name evidence="5" type="ORF">UCRPA7_5183</name>
</gene>
<dbReference type="SUPFAM" id="SSF52047">
    <property type="entry name" value="RNI-like"/>
    <property type="match status" value="1"/>
</dbReference>
<dbReference type="InterPro" id="IPR052410">
    <property type="entry name" value="DRC5"/>
</dbReference>
<dbReference type="KEGG" id="tmn:UCRPA7_5183"/>
<dbReference type="Gene3D" id="3.80.10.10">
    <property type="entry name" value="Ribonuclease Inhibitor"/>
    <property type="match status" value="2"/>
</dbReference>
<dbReference type="EMBL" id="KB933173">
    <property type="protein sequence ID" value="EON99302.1"/>
    <property type="molecule type" value="Genomic_DNA"/>
</dbReference>
<feature type="compositionally biased region" description="Low complexity" evidence="4">
    <location>
        <begin position="118"/>
        <end position="131"/>
    </location>
</feature>
<name>R8BJ92_PHAM7</name>
<protein>
    <submittedName>
        <fullName evidence="5">Putative cell wall biogenesis protein mhp1 protein</fullName>
    </submittedName>
</protein>
<feature type="compositionally biased region" description="Basic and acidic residues" evidence="4">
    <location>
        <begin position="287"/>
        <end position="300"/>
    </location>
</feature>
<feature type="compositionally biased region" description="Basic and acidic residues" evidence="4">
    <location>
        <begin position="81"/>
        <end position="91"/>
    </location>
</feature>
<evidence type="ECO:0000313" key="5">
    <source>
        <dbReference type="EMBL" id="EON99302.1"/>
    </source>
</evidence>
<dbReference type="GO" id="GO:0005856">
    <property type="term" value="C:cytoskeleton"/>
    <property type="evidence" value="ECO:0007669"/>
    <property type="project" value="UniProtKB-SubCell"/>
</dbReference>
<dbReference type="OrthoDB" id="8436363at2759"/>
<comment type="subcellular location">
    <subcellularLocation>
        <location evidence="1">Cytoplasm</location>
        <location evidence="1">Cytoskeleton</location>
    </subcellularLocation>
</comment>
<proteinExistence type="predicted"/>
<dbReference type="HOGENOM" id="CLU_004016_0_0_1"/>
<dbReference type="PANTHER" id="PTHR24107">
    <property type="entry name" value="YNEIN REGULATORY COMPLEX SUBUNIT 5"/>
    <property type="match status" value="1"/>
</dbReference>
<keyword evidence="6" id="KW-1185">Reference proteome</keyword>
<evidence type="ECO:0000256" key="3">
    <source>
        <dbReference type="ARBA" id="ARBA00023212"/>
    </source>
</evidence>
<feature type="region of interest" description="Disordered" evidence="4">
    <location>
        <begin position="1145"/>
        <end position="1176"/>
    </location>
</feature>
<feature type="compositionally biased region" description="Basic and acidic residues" evidence="4">
    <location>
        <begin position="308"/>
        <end position="338"/>
    </location>
</feature>
<feature type="region of interest" description="Disordered" evidence="4">
    <location>
        <begin position="286"/>
        <end position="380"/>
    </location>
</feature>
<evidence type="ECO:0000256" key="2">
    <source>
        <dbReference type="ARBA" id="ARBA00022490"/>
    </source>
</evidence>
<feature type="compositionally biased region" description="Polar residues" evidence="4">
    <location>
        <begin position="94"/>
        <end position="117"/>
    </location>
</feature>
<evidence type="ECO:0000256" key="1">
    <source>
        <dbReference type="ARBA" id="ARBA00004245"/>
    </source>
</evidence>
<feature type="compositionally biased region" description="Low complexity" evidence="4">
    <location>
        <begin position="35"/>
        <end position="47"/>
    </location>
</feature>
<feature type="region of interest" description="Disordered" evidence="4">
    <location>
        <begin position="1"/>
        <end position="131"/>
    </location>
</feature>
<dbReference type="GeneID" id="19325710"/>